<keyword evidence="1" id="KW-0472">Membrane</keyword>
<name>A0A2H0QVQ4_9BACT</name>
<keyword evidence="1" id="KW-1133">Transmembrane helix</keyword>
<protein>
    <submittedName>
        <fullName evidence="2">Uncharacterized protein</fullName>
    </submittedName>
</protein>
<organism evidence="2 3">
    <name type="scientific">Candidatus Zambryskibacteria bacterium CG10_big_fil_rev_8_21_14_0_10_42_12</name>
    <dbReference type="NCBI Taxonomy" id="1975115"/>
    <lineage>
        <taxon>Bacteria</taxon>
        <taxon>Candidatus Zambryskiibacteriota</taxon>
    </lineage>
</organism>
<dbReference type="Proteomes" id="UP000231333">
    <property type="component" value="Unassembled WGS sequence"/>
</dbReference>
<proteinExistence type="predicted"/>
<keyword evidence="1" id="KW-0812">Transmembrane</keyword>
<evidence type="ECO:0000256" key="1">
    <source>
        <dbReference type="SAM" id="Phobius"/>
    </source>
</evidence>
<reference evidence="2 3" key="1">
    <citation type="submission" date="2017-09" db="EMBL/GenBank/DDBJ databases">
        <title>Depth-based differentiation of microbial function through sediment-hosted aquifers and enrichment of novel symbionts in the deep terrestrial subsurface.</title>
        <authorList>
            <person name="Probst A.J."/>
            <person name="Ladd B."/>
            <person name="Jarett J.K."/>
            <person name="Geller-Mcgrath D.E."/>
            <person name="Sieber C.M."/>
            <person name="Emerson J.B."/>
            <person name="Anantharaman K."/>
            <person name="Thomas B.C."/>
            <person name="Malmstrom R."/>
            <person name="Stieglmeier M."/>
            <person name="Klingl A."/>
            <person name="Woyke T."/>
            <person name="Ryan C.M."/>
            <person name="Banfield J.F."/>
        </authorList>
    </citation>
    <scope>NUCLEOTIDE SEQUENCE [LARGE SCALE GENOMIC DNA]</scope>
    <source>
        <strain evidence="2">CG10_big_fil_rev_8_21_14_0_10_42_12</strain>
    </source>
</reference>
<sequence>MKIDTYEIAGELGGFVILFVWPPYWLSGLKTESGAAKKALLSGVLVANSAIIGAGLMALSLFW</sequence>
<feature type="transmembrane region" description="Helical" evidence="1">
    <location>
        <begin position="39"/>
        <end position="62"/>
    </location>
</feature>
<comment type="caution">
    <text evidence="2">The sequence shown here is derived from an EMBL/GenBank/DDBJ whole genome shotgun (WGS) entry which is preliminary data.</text>
</comment>
<gene>
    <name evidence="2" type="ORF">COV34_01785</name>
</gene>
<feature type="transmembrane region" description="Helical" evidence="1">
    <location>
        <begin position="6"/>
        <end position="27"/>
    </location>
</feature>
<evidence type="ECO:0000313" key="2">
    <source>
        <dbReference type="EMBL" id="PIR38317.1"/>
    </source>
</evidence>
<dbReference type="EMBL" id="PCXL01000011">
    <property type="protein sequence ID" value="PIR38317.1"/>
    <property type="molecule type" value="Genomic_DNA"/>
</dbReference>
<accession>A0A2H0QVQ4</accession>
<dbReference type="AlphaFoldDB" id="A0A2H0QVQ4"/>
<evidence type="ECO:0000313" key="3">
    <source>
        <dbReference type="Proteomes" id="UP000231333"/>
    </source>
</evidence>